<evidence type="ECO:0000256" key="2">
    <source>
        <dbReference type="ARBA" id="ARBA00022525"/>
    </source>
</evidence>
<dbReference type="OMA" id="NMHDNMR"/>
<dbReference type="Ensembl" id="ENSVKKT00000009665.1">
    <property type="protein sequence ID" value="ENSVKKP00000009428.1"/>
    <property type="gene ID" value="ENSVKKG00000006669.1"/>
</dbReference>
<evidence type="ECO:0000256" key="4">
    <source>
        <dbReference type="ARBA" id="ARBA00023180"/>
    </source>
</evidence>
<comment type="subcellular location">
    <subcellularLocation>
        <location evidence="1">Secreted</location>
    </subcellularLocation>
</comment>
<dbReference type="Pfam" id="PF00147">
    <property type="entry name" value="Fibrinogen_C"/>
    <property type="match status" value="1"/>
</dbReference>
<dbReference type="Proteomes" id="UP000694545">
    <property type="component" value="Unplaced"/>
</dbReference>
<protein>
    <recommendedName>
        <fullName evidence="5">Fibrinogen C-terminal domain-containing protein</fullName>
    </recommendedName>
</protein>
<dbReference type="GO" id="GO:0005577">
    <property type="term" value="C:fibrinogen complex"/>
    <property type="evidence" value="ECO:0007669"/>
    <property type="project" value="TreeGrafter"/>
</dbReference>
<keyword evidence="4" id="KW-0325">Glycoprotein</keyword>
<dbReference type="Gene3D" id="3.90.215.10">
    <property type="entry name" value="Gamma Fibrinogen, chain A, domain 1"/>
    <property type="match status" value="1"/>
</dbReference>
<evidence type="ECO:0000313" key="7">
    <source>
        <dbReference type="Proteomes" id="UP000694545"/>
    </source>
</evidence>
<dbReference type="GO" id="GO:0042730">
    <property type="term" value="P:fibrinolysis"/>
    <property type="evidence" value="ECO:0007669"/>
    <property type="project" value="TreeGrafter"/>
</dbReference>
<dbReference type="AlphaFoldDB" id="A0A8D2J4M0"/>
<dbReference type="InterPro" id="IPR037579">
    <property type="entry name" value="FIB_ANG-like"/>
</dbReference>
<keyword evidence="2" id="KW-0964">Secreted</keyword>
<feature type="domain" description="Fibrinogen C-terminal" evidence="5">
    <location>
        <begin position="56"/>
        <end position="235"/>
    </location>
</feature>
<dbReference type="GO" id="GO:0070527">
    <property type="term" value="P:platelet aggregation"/>
    <property type="evidence" value="ECO:0007669"/>
    <property type="project" value="TreeGrafter"/>
</dbReference>
<dbReference type="InterPro" id="IPR014716">
    <property type="entry name" value="Fibrinogen_a/b/g_C_1"/>
</dbReference>
<dbReference type="PANTHER" id="PTHR47221:SF5">
    <property type="entry name" value="FIBRINOGEN C-TERMINAL DOMAIN-CONTAINING PROTEIN"/>
    <property type="match status" value="1"/>
</dbReference>
<dbReference type="SMART" id="SM00186">
    <property type="entry name" value="FBG"/>
    <property type="match status" value="1"/>
</dbReference>
<evidence type="ECO:0000256" key="3">
    <source>
        <dbReference type="ARBA" id="ARBA00023157"/>
    </source>
</evidence>
<name>A0A8D2J4M0_VARKO</name>
<keyword evidence="7" id="KW-1185">Reference proteome</keyword>
<dbReference type="InterPro" id="IPR002181">
    <property type="entry name" value="Fibrinogen_a/b/g_C_dom"/>
</dbReference>
<dbReference type="GO" id="GO:0005201">
    <property type="term" value="F:extracellular matrix structural constituent"/>
    <property type="evidence" value="ECO:0007669"/>
    <property type="project" value="TreeGrafter"/>
</dbReference>
<reference evidence="6" key="1">
    <citation type="submission" date="2025-08" db="UniProtKB">
        <authorList>
            <consortium name="Ensembl"/>
        </authorList>
    </citation>
    <scope>IDENTIFICATION</scope>
</reference>
<evidence type="ECO:0000313" key="6">
    <source>
        <dbReference type="Ensembl" id="ENSVKKP00000009428.1"/>
    </source>
</evidence>
<dbReference type="InterPro" id="IPR036056">
    <property type="entry name" value="Fibrinogen-like_C"/>
</dbReference>
<dbReference type="GO" id="GO:0072377">
    <property type="term" value="P:blood coagulation, common pathway"/>
    <property type="evidence" value="ECO:0007669"/>
    <property type="project" value="TreeGrafter"/>
</dbReference>
<reference evidence="6" key="2">
    <citation type="submission" date="2025-09" db="UniProtKB">
        <authorList>
            <consortium name="Ensembl"/>
        </authorList>
    </citation>
    <scope>IDENTIFICATION</scope>
</reference>
<dbReference type="CDD" id="cd00087">
    <property type="entry name" value="FReD"/>
    <property type="match status" value="1"/>
</dbReference>
<keyword evidence="3" id="KW-1015">Disulfide bond</keyword>
<dbReference type="SUPFAM" id="SSF56496">
    <property type="entry name" value="Fibrinogen C-terminal domain-like"/>
    <property type="match status" value="1"/>
</dbReference>
<accession>A0A8D2J4M0</accession>
<dbReference type="PANTHER" id="PTHR47221">
    <property type="entry name" value="FIBRINOGEN ALPHA CHAIN"/>
    <property type="match status" value="1"/>
</dbReference>
<dbReference type="PROSITE" id="PS51406">
    <property type="entry name" value="FIBRINOGEN_C_2"/>
    <property type="match status" value="1"/>
</dbReference>
<sequence>ASLCCKLIIITVQVTEKLVGKTSTLPSDLDVALYTPIMFTLQILPYTSEYQNLSCSLAIRYMRDCDEMFQTGHTKSGLYIIQPENTRKLVVQCYMDGCNGWTVIQRNIQDTEITWSETWTTYKYGFGNLEGEHWLGNEYISLITEQKWYKVRINLVDASGNHKYAEYDSFALRNEKGNYRLMLGSYEGNAGDALSSSLTKNMHDNMQFSCKDKDNDRSTLENCASVHGGGWWYDSSGTLQSAHKIYGSCIHRSGFHMAATEPPTFTQLGDNCNT</sequence>
<evidence type="ECO:0000256" key="1">
    <source>
        <dbReference type="ARBA" id="ARBA00004613"/>
    </source>
</evidence>
<dbReference type="GO" id="GO:0030674">
    <property type="term" value="F:protein-macromolecule adaptor activity"/>
    <property type="evidence" value="ECO:0007669"/>
    <property type="project" value="TreeGrafter"/>
</dbReference>
<organism evidence="6 7">
    <name type="scientific">Varanus komodoensis</name>
    <name type="common">Komodo dragon</name>
    <dbReference type="NCBI Taxonomy" id="61221"/>
    <lineage>
        <taxon>Eukaryota</taxon>
        <taxon>Metazoa</taxon>
        <taxon>Chordata</taxon>
        <taxon>Craniata</taxon>
        <taxon>Vertebrata</taxon>
        <taxon>Euteleostomi</taxon>
        <taxon>Lepidosauria</taxon>
        <taxon>Squamata</taxon>
        <taxon>Bifurcata</taxon>
        <taxon>Unidentata</taxon>
        <taxon>Episquamata</taxon>
        <taxon>Toxicofera</taxon>
        <taxon>Anguimorpha</taxon>
        <taxon>Paleoanguimorpha</taxon>
        <taxon>Varanoidea</taxon>
        <taxon>Varanidae</taxon>
        <taxon>Varanus</taxon>
    </lineage>
</organism>
<proteinExistence type="predicted"/>
<dbReference type="GO" id="GO:0034116">
    <property type="term" value="P:positive regulation of heterotypic cell-cell adhesion"/>
    <property type="evidence" value="ECO:0007669"/>
    <property type="project" value="TreeGrafter"/>
</dbReference>
<evidence type="ECO:0000259" key="5">
    <source>
        <dbReference type="PROSITE" id="PS51406"/>
    </source>
</evidence>